<name>A0ACB0Z8M1_MELEN</name>
<sequence length="56" mass="6306">MKTCPLHSHVTLQMPSLTPLFLPFPSTSTGGFLFLRLSLYDLYFFLQSAVLGPNFL</sequence>
<comment type="caution">
    <text evidence="1">The sequence shown here is derived from an EMBL/GenBank/DDBJ whole genome shotgun (WGS) entry which is preliminary data.</text>
</comment>
<reference evidence="1" key="1">
    <citation type="submission" date="2023-11" db="EMBL/GenBank/DDBJ databases">
        <authorList>
            <person name="Poullet M."/>
        </authorList>
    </citation>
    <scope>NUCLEOTIDE SEQUENCE</scope>
    <source>
        <strain evidence="1">E1834</strain>
    </source>
</reference>
<evidence type="ECO:0000313" key="2">
    <source>
        <dbReference type="Proteomes" id="UP001497535"/>
    </source>
</evidence>
<organism evidence="1 2">
    <name type="scientific">Meloidogyne enterolobii</name>
    <name type="common">Root-knot nematode worm</name>
    <name type="synonym">Meloidogyne mayaguensis</name>
    <dbReference type="NCBI Taxonomy" id="390850"/>
    <lineage>
        <taxon>Eukaryota</taxon>
        <taxon>Metazoa</taxon>
        <taxon>Ecdysozoa</taxon>
        <taxon>Nematoda</taxon>
        <taxon>Chromadorea</taxon>
        <taxon>Rhabditida</taxon>
        <taxon>Tylenchina</taxon>
        <taxon>Tylenchomorpha</taxon>
        <taxon>Tylenchoidea</taxon>
        <taxon>Meloidogynidae</taxon>
        <taxon>Meloidogyninae</taxon>
        <taxon>Meloidogyne</taxon>
    </lineage>
</organism>
<gene>
    <name evidence="1" type="ORF">MENTE1834_LOCUS22032</name>
</gene>
<accession>A0ACB0Z8M1</accession>
<dbReference type="EMBL" id="CAVMJV010000027">
    <property type="protein sequence ID" value="CAK5075243.1"/>
    <property type="molecule type" value="Genomic_DNA"/>
</dbReference>
<proteinExistence type="predicted"/>
<keyword evidence="2" id="KW-1185">Reference proteome</keyword>
<evidence type="ECO:0000313" key="1">
    <source>
        <dbReference type="EMBL" id="CAK5075243.1"/>
    </source>
</evidence>
<dbReference type="Proteomes" id="UP001497535">
    <property type="component" value="Unassembled WGS sequence"/>
</dbReference>
<protein>
    <submittedName>
        <fullName evidence="1">Uncharacterized protein</fullName>
    </submittedName>
</protein>